<dbReference type="Pfam" id="PF12146">
    <property type="entry name" value="Hydrolase_4"/>
    <property type="match status" value="1"/>
</dbReference>
<evidence type="ECO:0000313" key="2">
    <source>
        <dbReference type="EMBL" id="GAD79508.1"/>
    </source>
</evidence>
<name>U3CN40_9VIBR</name>
<dbReference type="OrthoDB" id="8476759at2"/>
<reference evidence="2 3" key="1">
    <citation type="submission" date="2013-09" db="EMBL/GenBank/DDBJ databases">
        <title>Whole genome shotgun sequence of Vibrio ezurae NBRC 102218.</title>
        <authorList>
            <person name="Yoshida I."/>
            <person name="Hosoyama A."/>
            <person name="Numata M."/>
            <person name="Hashimoto M."/>
            <person name="Hosoyama Y."/>
            <person name="Tsuchikane K."/>
            <person name="Noguchi M."/>
            <person name="Hirakata S."/>
            <person name="Ichikawa N."/>
            <person name="Ohji S."/>
            <person name="Yamazoe A."/>
            <person name="Fujita N."/>
        </authorList>
    </citation>
    <scope>NUCLEOTIDE SEQUENCE [LARGE SCALE GENOMIC DNA]</scope>
    <source>
        <strain evidence="2 3">NBRC 102218</strain>
    </source>
</reference>
<dbReference type="AlphaFoldDB" id="U3CN40"/>
<dbReference type="PANTHER" id="PTHR43798:SF33">
    <property type="entry name" value="HYDROLASE, PUTATIVE (AFU_ORTHOLOGUE AFUA_2G14860)-RELATED"/>
    <property type="match status" value="1"/>
</dbReference>
<dbReference type="SUPFAM" id="SSF53474">
    <property type="entry name" value="alpha/beta-Hydrolases"/>
    <property type="match status" value="1"/>
</dbReference>
<proteinExistence type="predicted"/>
<comment type="caution">
    <text evidence="2">The sequence shown here is derived from an EMBL/GenBank/DDBJ whole genome shotgun (WGS) entry which is preliminary data.</text>
</comment>
<dbReference type="PANTHER" id="PTHR43798">
    <property type="entry name" value="MONOACYLGLYCEROL LIPASE"/>
    <property type="match status" value="1"/>
</dbReference>
<dbReference type="Gene3D" id="3.40.50.1820">
    <property type="entry name" value="alpha/beta hydrolase"/>
    <property type="match status" value="1"/>
</dbReference>
<dbReference type="InterPro" id="IPR050266">
    <property type="entry name" value="AB_hydrolase_sf"/>
</dbReference>
<dbReference type="PROSITE" id="PS51257">
    <property type="entry name" value="PROKAR_LIPOPROTEIN"/>
    <property type="match status" value="1"/>
</dbReference>
<organism evidence="2 3">
    <name type="scientific">Vibrio ezurae NBRC 102218</name>
    <dbReference type="NCBI Taxonomy" id="1219080"/>
    <lineage>
        <taxon>Bacteria</taxon>
        <taxon>Pseudomonadati</taxon>
        <taxon>Pseudomonadota</taxon>
        <taxon>Gammaproteobacteria</taxon>
        <taxon>Vibrionales</taxon>
        <taxon>Vibrionaceae</taxon>
        <taxon>Vibrio</taxon>
    </lineage>
</organism>
<dbReference type="GO" id="GO:0016020">
    <property type="term" value="C:membrane"/>
    <property type="evidence" value="ECO:0007669"/>
    <property type="project" value="TreeGrafter"/>
</dbReference>
<evidence type="ECO:0000313" key="3">
    <source>
        <dbReference type="Proteomes" id="UP000016562"/>
    </source>
</evidence>
<keyword evidence="3" id="KW-1185">Reference proteome</keyword>
<dbReference type="Proteomes" id="UP000016562">
    <property type="component" value="Unassembled WGS sequence"/>
</dbReference>
<protein>
    <recommendedName>
        <fullName evidence="1">Serine aminopeptidase S33 domain-containing protein</fullName>
    </recommendedName>
</protein>
<dbReference type="InterPro" id="IPR029058">
    <property type="entry name" value="AB_hydrolase_fold"/>
</dbReference>
<feature type="domain" description="Serine aminopeptidase S33" evidence="1">
    <location>
        <begin position="86"/>
        <end position="209"/>
    </location>
</feature>
<dbReference type="EMBL" id="BATM01000016">
    <property type="protein sequence ID" value="GAD79508.1"/>
    <property type="molecule type" value="Genomic_DNA"/>
</dbReference>
<dbReference type="RefSeq" id="WP_021713217.1">
    <property type="nucleotide sequence ID" value="NZ_BATM01000016.1"/>
</dbReference>
<dbReference type="InterPro" id="IPR022742">
    <property type="entry name" value="Hydrolase_4"/>
</dbReference>
<dbReference type="eggNOG" id="COG1647">
    <property type="taxonomic scope" value="Bacteria"/>
</dbReference>
<accession>U3CN40</accession>
<sequence length="392" mass="44142">MHSFYKITLLSGCLLITACTNSPDAPEYIASQSLAPYTQPSYQAYLEETHQWLEQHRVFVSNDKQTELDAVMPFELIPENPNGQGILLVHGLGDSPYSYHDIAPILAADGFLVRVMLLPGHGSKPADLSLPEIEDWQKAVLHQYQLLNKKVQGVWLGGFSTGANLVTELAYQEPQVKGLLLFSPAFKPRNGLAFLSPLASKFVNWESKVKEDNYTRYNSLAMKGAATYYATSKVVREDIEKQTYPKPTFMMLAEADETIDSQYAVDAFSQQFTHPHSEVLWFGESHFADPRITSFSMHLPEQKILSASHVSLGFSPSNPVYKRDGLIRFCFHQQPIDIPKDCSKVDSDKVWFAAYGDGDESTVRARTSWNPYFTQSMQKMTHFLQTSTSNSD</sequence>
<evidence type="ECO:0000259" key="1">
    <source>
        <dbReference type="Pfam" id="PF12146"/>
    </source>
</evidence>
<gene>
    <name evidence="2" type="ORF">VEZ01S_16_00570</name>
</gene>